<keyword evidence="1" id="KW-1133">Transmembrane helix</keyword>
<feature type="transmembrane region" description="Helical" evidence="1">
    <location>
        <begin position="127"/>
        <end position="148"/>
    </location>
</feature>
<sequence length="156" mass="18265">YEFKENKYIKNLERGVGLCSTHSIVVKGILLDNGIEAQLWDLSRHVVVRAKVSDNEWYILDPDYGLYIPHDIPEIEANSEIVRPSYENMADLYKVDAKDPYTTDFVVHIYGLKEHKIYGYDTRFENFSYVAIWVLPLLLILPLFLQVIRKKKSVKQ</sequence>
<evidence type="ECO:0008006" key="3">
    <source>
        <dbReference type="Google" id="ProtNLM"/>
    </source>
</evidence>
<keyword evidence="1" id="KW-0812">Transmembrane</keyword>
<dbReference type="EMBL" id="UOEP01000086">
    <property type="protein sequence ID" value="VAW18378.1"/>
    <property type="molecule type" value="Genomic_DNA"/>
</dbReference>
<keyword evidence="1" id="KW-0472">Membrane</keyword>
<evidence type="ECO:0000313" key="2">
    <source>
        <dbReference type="EMBL" id="VAW18378.1"/>
    </source>
</evidence>
<reference evidence="2" key="1">
    <citation type="submission" date="2018-06" db="EMBL/GenBank/DDBJ databases">
        <authorList>
            <person name="Zhirakovskaya E."/>
        </authorList>
    </citation>
    <scope>NUCLEOTIDE SEQUENCE</scope>
</reference>
<proteinExistence type="predicted"/>
<dbReference type="SUPFAM" id="SSF54001">
    <property type="entry name" value="Cysteine proteinases"/>
    <property type="match status" value="1"/>
</dbReference>
<protein>
    <recommendedName>
        <fullName evidence="3">Transglutaminase-like domain-containing protein</fullName>
    </recommendedName>
</protein>
<dbReference type="AlphaFoldDB" id="A0A3B0TK48"/>
<accession>A0A3B0TK48</accession>
<name>A0A3B0TK48_9ZZZZ</name>
<feature type="non-terminal residue" evidence="2">
    <location>
        <position position="1"/>
    </location>
</feature>
<organism evidence="2">
    <name type="scientific">hydrothermal vent metagenome</name>
    <dbReference type="NCBI Taxonomy" id="652676"/>
    <lineage>
        <taxon>unclassified sequences</taxon>
        <taxon>metagenomes</taxon>
        <taxon>ecological metagenomes</taxon>
    </lineage>
</organism>
<dbReference type="InterPro" id="IPR038765">
    <property type="entry name" value="Papain-like_cys_pep_sf"/>
</dbReference>
<evidence type="ECO:0000256" key="1">
    <source>
        <dbReference type="SAM" id="Phobius"/>
    </source>
</evidence>
<gene>
    <name evidence="2" type="ORF">MNBD_BACTEROID01-1255</name>
</gene>